<evidence type="ECO:0000313" key="11">
    <source>
        <dbReference type="EMBL" id="OGI65690.1"/>
    </source>
</evidence>
<dbReference type="CDD" id="cd02232">
    <property type="entry name" value="cupin_ARD"/>
    <property type="match status" value="1"/>
</dbReference>
<keyword evidence="9" id="KW-0486">Methionine biosynthesis</keyword>
<evidence type="ECO:0000256" key="9">
    <source>
        <dbReference type="ARBA" id="ARBA00023167"/>
    </source>
</evidence>
<evidence type="ECO:0000256" key="5">
    <source>
        <dbReference type="ARBA" id="ARBA00022723"/>
    </source>
</evidence>
<accession>A0A1F6V7K9</accession>
<evidence type="ECO:0000256" key="10">
    <source>
        <dbReference type="ARBA" id="ARBA00039005"/>
    </source>
</evidence>
<dbReference type="PANTHER" id="PTHR23418:SF0">
    <property type="entry name" value="ACIREDUCTONE DIOXYGENASE"/>
    <property type="match status" value="1"/>
</dbReference>
<dbReference type="GO" id="GO:0009086">
    <property type="term" value="P:methionine biosynthetic process"/>
    <property type="evidence" value="ECO:0007669"/>
    <property type="project" value="UniProtKB-KW"/>
</dbReference>
<dbReference type="Pfam" id="PF03079">
    <property type="entry name" value="ARD"/>
    <property type="match status" value="1"/>
</dbReference>
<dbReference type="EMBL" id="MFTJ01000022">
    <property type="protein sequence ID" value="OGI65690.1"/>
    <property type="molecule type" value="Genomic_DNA"/>
</dbReference>
<evidence type="ECO:0000256" key="7">
    <source>
        <dbReference type="ARBA" id="ARBA00023002"/>
    </source>
</evidence>
<evidence type="ECO:0000256" key="1">
    <source>
        <dbReference type="ARBA" id="ARBA00000428"/>
    </source>
</evidence>
<keyword evidence="3" id="KW-0533">Nickel</keyword>
<evidence type="ECO:0000256" key="6">
    <source>
        <dbReference type="ARBA" id="ARBA00022964"/>
    </source>
</evidence>
<evidence type="ECO:0000313" key="12">
    <source>
        <dbReference type="Proteomes" id="UP000178700"/>
    </source>
</evidence>
<dbReference type="PANTHER" id="PTHR23418">
    <property type="entry name" value="ACIREDUCTONE DIOXYGENASE"/>
    <property type="match status" value="1"/>
</dbReference>
<keyword evidence="5" id="KW-0479">Metal-binding</keyword>
<dbReference type="Gene3D" id="2.60.120.10">
    <property type="entry name" value="Jelly Rolls"/>
    <property type="match status" value="1"/>
</dbReference>
<keyword evidence="6" id="KW-0223">Dioxygenase</keyword>
<sequence length="152" mass="17699">MQAKYLTTDQPLSIDDISQQGILYDYILPHPTQYQSALDIWKQRRGYQSHDEVTLTPQTPNLTGIIETFYKEHLHTDDEARYILSGSGIFDVRSKQDEWMRISVQAGDLIIVPANTYHRFKLTEEKSITAVRLFKDNPSWVPVYRPQAINQE</sequence>
<dbReference type="InterPro" id="IPR014710">
    <property type="entry name" value="RmlC-like_jellyroll"/>
</dbReference>
<dbReference type="Proteomes" id="UP000178700">
    <property type="component" value="Unassembled WGS sequence"/>
</dbReference>
<proteinExistence type="predicted"/>
<protein>
    <recommendedName>
        <fullName evidence="10">acireductone dioxygenase (Fe(2+)-requiring)</fullName>
        <ecNumber evidence="10">1.13.11.54</ecNumber>
    </recommendedName>
</protein>
<comment type="catalytic activity">
    <reaction evidence="1">
        <text>1,2-dihydroxy-5-(methylsulfanyl)pent-1-en-3-one + O2 = 4-methylsulfanyl-2-oxobutanoate + formate + 2 H(+)</text>
        <dbReference type="Rhea" id="RHEA:24504"/>
        <dbReference type="ChEBI" id="CHEBI:15378"/>
        <dbReference type="ChEBI" id="CHEBI:15379"/>
        <dbReference type="ChEBI" id="CHEBI:15740"/>
        <dbReference type="ChEBI" id="CHEBI:16723"/>
        <dbReference type="ChEBI" id="CHEBI:49252"/>
        <dbReference type="EC" id="1.13.11.54"/>
    </reaction>
</comment>
<keyword evidence="4" id="KW-0028">Amino-acid biosynthesis</keyword>
<dbReference type="GO" id="GO:0010309">
    <property type="term" value="F:acireductone dioxygenase [iron(II)-requiring] activity"/>
    <property type="evidence" value="ECO:0007669"/>
    <property type="project" value="UniProtKB-EC"/>
</dbReference>
<dbReference type="InterPro" id="IPR004313">
    <property type="entry name" value="ARD"/>
</dbReference>
<keyword evidence="8" id="KW-0408">Iron</keyword>
<dbReference type="InterPro" id="IPR011051">
    <property type="entry name" value="RmlC_Cupin_sf"/>
</dbReference>
<evidence type="ECO:0000256" key="8">
    <source>
        <dbReference type="ARBA" id="ARBA00023004"/>
    </source>
</evidence>
<dbReference type="GO" id="GO:0046872">
    <property type="term" value="F:metal ion binding"/>
    <property type="evidence" value="ECO:0007669"/>
    <property type="project" value="UniProtKB-KW"/>
</dbReference>
<evidence type="ECO:0000256" key="3">
    <source>
        <dbReference type="ARBA" id="ARBA00022596"/>
    </source>
</evidence>
<comment type="caution">
    <text evidence="11">The sequence shown here is derived from an EMBL/GenBank/DDBJ whole genome shotgun (WGS) entry which is preliminary data.</text>
</comment>
<name>A0A1F6V7K9_9BACT</name>
<comment type="cofactor">
    <cofactor evidence="2">
        <name>Fe(2+)</name>
        <dbReference type="ChEBI" id="CHEBI:29033"/>
    </cofactor>
</comment>
<evidence type="ECO:0000256" key="4">
    <source>
        <dbReference type="ARBA" id="ARBA00022605"/>
    </source>
</evidence>
<reference evidence="11 12" key="1">
    <citation type="journal article" date="2016" name="Nat. Commun.">
        <title>Thousands of microbial genomes shed light on interconnected biogeochemical processes in an aquifer system.</title>
        <authorList>
            <person name="Anantharaman K."/>
            <person name="Brown C.T."/>
            <person name="Hug L.A."/>
            <person name="Sharon I."/>
            <person name="Castelle C.J."/>
            <person name="Probst A.J."/>
            <person name="Thomas B.C."/>
            <person name="Singh A."/>
            <person name="Wilkins M.J."/>
            <person name="Karaoz U."/>
            <person name="Brodie E.L."/>
            <person name="Williams K.H."/>
            <person name="Hubbard S.S."/>
            <person name="Banfield J.F."/>
        </authorList>
    </citation>
    <scope>NUCLEOTIDE SEQUENCE [LARGE SCALE GENOMIC DNA]</scope>
</reference>
<evidence type="ECO:0000256" key="2">
    <source>
        <dbReference type="ARBA" id="ARBA00001954"/>
    </source>
</evidence>
<organism evidence="11 12">
    <name type="scientific">Candidatus Nomurabacteria bacterium RIFCSPHIGHO2_01_FULL_39_10</name>
    <dbReference type="NCBI Taxonomy" id="1801733"/>
    <lineage>
        <taxon>Bacteria</taxon>
        <taxon>Candidatus Nomuraibacteriota</taxon>
    </lineage>
</organism>
<dbReference type="SUPFAM" id="SSF51182">
    <property type="entry name" value="RmlC-like cupins"/>
    <property type="match status" value="1"/>
</dbReference>
<keyword evidence="7" id="KW-0560">Oxidoreductase</keyword>
<gene>
    <name evidence="11" type="ORF">A2642_04120</name>
</gene>
<dbReference type="AlphaFoldDB" id="A0A1F6V7K9"/>
<dbReference type="EC" id="1.13.11.54" evidence="10"/>